<organism evidence="6 7">
    <name type="scientific">Roseovarius litoreus</name>
    <dbReference type="NCBI Taxonomy" id="1155722"/>
    <lineage>
        <taxon>Bacteria</taxon>
        <taxon>Pseudomonadati</taxon>
        <taxon>Pseudomonadota</taxon>
        <taxon>Alphaproteobacteria</taxon>
        <taxon>Rhodobacterales</taxon>
        <taxon>Roseobacteraceae</taxon>
        <taxon>Roseovarius</taxon>
    </lineage>
</organism>
<dbReference type="PANTHER" id="PTHR30346">
    <property type="entry name" value="TRANSCRIPTIONAL DUAL REGULATOR HCAR-RELATED"/>
    <property type="match status" value="1"/>
</dbReference>
<dbReference type="AlphaFoldDB" id="A0A1M7KD97"/>
<keyword evidence="2" id="KW-0805">Transcription regulation</keyword>
<dbReference type="Pfam" id="PF00126">
    <property type="entry name" value="HTH_1"/>
    <property type="match status" value="1"/>
</dbReference>
<evidence type="ECO:0000256" key="1">
    <source>
        <dbReference type="ARBA" id="ARBA00009437"/>
    </source>
</evidence>
<dbReference type="Gene3D" id="3.40.190.10">
    <property type="entry name" value="Periplasmic binding protein-like II"/>
    <property type="match status" value="2"/>
</dbReference>
<reference evidence="6 7" key="1">
    <citation type="submission" date="2016-11" db="EMBL/GenBank/DDBJ databases">
        <authorList>
            <person name="Varghese N."/>
            <person name="Submissions S."/>
        </authorList>
    </citation>
    <scope>NUCLEOTIDE SEQUENCE [LARGE SCALE GENOMIC DNA]</scope>
    <source>
        <strain evidence="6 7">DSM 28249</strain>
    </source>
</reference>
<dbReference type="GO" id="GO:0003677">
    <property type="term" value="F:DNA binding"/>
    <property type="evidence" value="ECO:0007669"/>
    <property type="project" value="UniProtKB-KW"/>
</dbReference>
<dbReference type="SUPFAM" id="SSF46785">
    <property type="entry name" value="Winged helix' DNA-binding domain"/>
    <property type="match status" value="1"/>
</dbReference>
<accession>A0A1M7KD97</accession>
<dbReference type="InterPro" id="IPR005119">
    <property type="entry name" value="LysR_subst-bd"/>
</dbReference>
<evidence type="ECO:0000256" key="4">
    <source>
        <dbReference type="ARBA" id="ARBA00023163"/>
    </source>
</evidence>
<evidence type="ECO:0000256" key="2">
    <source>
        <dbReference type="ARBA" id="ARBA00023015"/>
    </source>
</evidence>
<sequence>MTVSLKAMRYFTVALRHGNISRAATELRIAASAVSAAIDQIEAHFQLKLVTRQRSRGITPTADGQVMLRKFATLLEEFDTVLKDGAELKRSFTGALRVGYYSPVAPAFLPGILSNLMQPRHDLTLHLHEGDNDAVQLGLHRGEYDAILFVSDAAAPWIDHDPLIEAPAYCLLAADHPLAAQPAIHLADLLEEPVITLDRPVVTDYYSRLFDMAGQRPTIVAHANSTEMVRSLVGSGAGCAILNMLPLTDISYAGNRVVARPILDPLPTLTLSVGYNKQAPRRAVSEFVARCQSYFANPGAIISRA</sequence>
<protein>
    <submittedName>
        <fullName evidence="6">Transcriptional regulator, LysR family</fullName>
    </submittedName>
</protein>
<dbReference type="Gene3D" id="1.10.10.10">
    <property type="entry name" value="Winged helix-like DNA-binding domain superfamily/Winged helix DNA-binding domain"/>
    <property type="match status" value="1"/>
</dbReference>
<dbReference type="InterPro" id="IPR036388">
    <property type="entry name" value="WH-like_DNA-bd_sf"/>
</dbReference>
<evidence type="ECO:0000259" key="5">
    <source>
        <dbReference type="PROSITE" id="PS50931"/>
    </source>
</evidence>
<comment type="similarity">
    <text evidence="1">Belongs to the LysR transcriptional regulatory family.</text>
</comment>
<name>A0A1M7KD97_9RHOB</name>
<dbReference type="EMBL" id="FRCB01000010">
    <property type="protein sequence ID" value="SHM63217.1"/>
    <property type="molecule type" value="Genomic_DNA"/>
</dbReference>
<gene>
    <name evidence="6" type="ORF">SAMN05443432_11083</name>
</gene>
<dbReference type="SUPFAM" id="SSF53850">
    <property type="entry name" value="Periplasmic binding protein-like II"/>
    <property type="match status" value="1"/>
</dbReference>
<evidence type="ECO:0000256" key="3">
    <source>
        <dbReference type="ARBA" id="ARBA00023125"/>
    </source>
</evidence>
<dbReference type="PROSITE" id="PS50931">
    <property type="entry name" value="HTH_LYSR"/>
    <property type="match status" value="1"/>
</dbReference>
<dbReference type="PANTHER" id="PTHR30346:SF0">
    <property type="entry name" value="HCA OPERON TRANSCRIPTIONAL ACTIVATOR HCAR"/>
    <property type="match status" value="1"/>
</dbReference>
<evidence type="ECO:0000313" key="6">
    <source>
        <dbReference type="EMBL" id="SHM63217.1"/>
    </source>
</evidence>
<dbReference type="InterPro" id="IPR036390">
    <property type="entry name" value="WH_DNA-bd_sf"/>
</dbReference>
<keyword evidence="7" id="KW-1185">Reference proteome</keyword>
<keyword evidence="4" id="KW-0804">Transcription</keyword>
<feature type="domain" description="HTH lysR-type" evidence="5">
    <location>
        <begin position="1"/>
        <end position="61"/>
    </location>
</feature>
<dbReference type="GO" id="GO:0003700">
    <property type="term" value="F:DNA-binding transcription factor activity"/>
    <property type="evidence" value="ECO:0007669"/>
    <property type="project" value="InterPro"/>
</dbReference>
<dbReference type="InterPro" id="IPR000847">
    <property type="entry name" value="LysR_HTH_N"/>
</dbReference>
<dbReference type="GO" id="GO:0032993">
    <property type="term" value="C:protein-DNA complex"/>
    <property type="evidence" value="ECO:0007669"/>
    <property type="project" value="TreeGrafter"/>
</dbReference>
<proteinExistence type="inferred from homology"/>
<dbReference type="Pfam" id="PF03466">
    <property type="entry name" value="LysR_substrate"/>
    <property type="match status" value="1"/>
</dbReference>
<dbReference type="RefSeq" id="WP_149780638.1">
    <property type="nucleotide sequence ID" value="NZ_FRCB01000010.1"/>
</dbReference>
<evidence type="ECO:0000313" key="7">
    <source>
        <dbReference type="Proteomes" id="UP000322545"/>
    </source>
</evidence>
<dbReference type="Proteomes" id="UP000322545">
    <property type="component" value="Unassembled WGS sequence"/>
</dbReference>
<keyword evidence="3" id="KW-0238">DNA-binding</keyword>